<comment type="similarity">
    <text evidence="9">Belongs to the 'phage' integrase family. XerC subfamily.</text>
</comment>
<dbReference type="InterPro" id="IPR013762">
    <property type="entry name" value="Integrase-like_cat_sf"/>
</dbReference>
<dbReference type="InterPro" id="IPR010998">
    <property type="entry name" value="Integrase_recombinase_N"/>
</dbReference>
<dbReference type="InterPro" id="IPR023009">
    <property type="entry name" value="Tyrosine_recombinase_XerC/XerD"/>
</dbReference>
<dbReference type="InterPro" id="IPR011010">
    <property type="entry name" value="DNA_brk_join_enz"/>
</dbReference>
<dbReference type="PANTHER" id="PTHR30349">
    <property type="entry name" value="PHAGE INTEGRASE-RELATED"/>
    <property type="match status" value="1"/>
</dbReference>
<feature type="active site" evidence="9">
    <location>
        <position position="185"/>
    </location>
</feature>
<feature type="domain" description="Core-binding (CB)" evidence="11">
    <location>
        <begin position="16"/>
        <end position="101"/>
    </location>
</feature>
<evidence type="ECO:0000256" key="2">
    <source>
        <dbReference type="ARBA" id="ARBA00022490"/>
    </source>
</evidence>
<keyword evidence="2 9" id="KW-0963">Cytoplasm</keyword>
<comment type="function">
    <text evidence="9">Site-specific tyrosine recombinase, which acts by catalyzing the cutting and rejoining of the recombining DNA molecules. The XerC-XerD complex is essential to convert dimers of the bacterial chromosome into monomers to permit their segregation at cell division. It also contributes to the segregational stability of plasmids.</text>
</comment>
<dbReference type="SUPFAM" id="SSF47823">
    <property type="entry name" value="lambda integrase-like, N-terminal domain"/>
    <property type="match status" value="1"/>
</dbReference>
<proteinExistence type="inferred from homology"/>
<dbReference type="eggNOG" id="COG4974">
    <property type="taxonomic scope" value="Bacteria"/>
</dbReference>
<dbReference type="PROSITE" id="PS51898">
    <property type="entry name" value="TYR_RECOMBINASE"/>
    <property type="match status" value="1"/>
</dbReference>
<dbReference type="SUPFAM" id="SSF56349">
    <property type="entry name" value="DNA breaking-rejoining enzymes"/>
    <property type="match status" value="1"/>
</dbReference>
<keyword evidence="7 9" id="KW-0233">DNA recombination</keyword>
<evidence type="ECO:0000313" key="12">
    <source>
        <dbReference type="EMBL" id="EFQ23760.1"/>
    </source>
</evidence>
<evidence type="ECO:0000256" key="7">
    <source>
        <dbReference type="ARBA" id="ARBA00023172"/>
    </source>
</evidence>
<dbReference type="CDD" id="cd00798">
    <property type="entry name" value="INT_XerDC_C"/>
    <property type="match status" value="1"/>
</dbReference>
<dbReference type="GO" id="GO:0051301">
    <property type="term" value="P:cell division"/>
    <property type="evidence" value="ECO:0007669"/>
    <property type="project" value="UniProtKB-KW"/>
</dbReference>
<feature type="active site" evidence="9">
    <location>
        <position position="255"/>
    </location>
</feature>
<dbReference type="EMBL" id="CM001022">
    <property type="protein sequence ID" value="EFQ23760.1"/>
    <property type="molecule type" value="Genomic_DNA"/>
</dbReference>
<feature type="domain" description="Tyr recombinase" evidence="10">
    <location>
        <begin position="121"/>
        <end position="302"/>
    </location>
</feature>
<evidence type="ECO:0000256" key="4">
    <source>
        <dbReference type="ARBA" id="ARBA00022829"/>
    </source>
</evidence>
<dbReference type="InterPro" id="IPR044068">
    <property type="entry name" value="CB"/>
</dbReference>
<dbReference type="InterPro" id="IPR002104">
    <property type="entry name" value="Integrase_catalytic"/>
</dbReference>
<dbReference type="PANTHER" id="PTHR30349:SF90">
    <property type="entry name" value="TYROSINE RECOMBINASE XERD"/>
    <property type="match status" value="1"/>
</dbReference>
<reference evidence="12 13" key="1">
    <citation type="journal article" date="2010" name="Stand. Genomic Sci.">
        <title>Non-contiguous finished genome sequence of Aminomonas paucivorans type strain (GLU-3).</title>
        <authorList>
            <person name="Pitluck S."/>
            <person name="Yasawong M."/>
            <person name="Held B."/>
            <person name="Lapidus A."/>
            <person name="Nolan M."/>
            <person name="Copeland A."/>
            <person name="Lucas S."/>
            <person name="Del Rio T.G."/>
            <person name="Tice H."/>
            <person name="Cheng J.F."/>
            <person name="Chertkov O."/>
            <person name="Goodwin L."/>
            <person name="Tapia R."/>
            <person name="Han C."/>
            <person name="Liolios K."/>
            <person name="Ivanova N."/>
            <person name="Mavromatis K."/>
            <person name="Ovchinnikova G."/>
            <person name="Pati A."/>
            <person name="Chen A."/>
            <person name="Palaniappan K."/>
            <person name="Land M."/>
            <person name="Hauser L."/>
            <person name="Chang Y.J."/>
            <person name="Jeffries C.D."/>
            <person name="Pukall R."/>
            <person name="Spring S."/>
            <person name="Rohde M."/>
            <person name="Sikorski J."/>
            <person name="Goker M."/>
            <person name="Woyke T."/>
            <person name="Bristow J."/>
            <person name="Eisen J.A."/>
            <person name="Markowitz V."/>
            <person name="Hugenholtz P."/>
            <person name="Kyrpides N.C."/>
            <person name="Klenk H.P."/>
        </authorList>
    </citation>
    <scope>NUCLEOTIDE SEQUENCE [LARGE SCALE GENOMIC DNA]</scope>
    <source>
        <strain evidence="12 13">DSM 12260</strain>
    </source>
</reference>
<evidence type="ECO:0000256" key="6">
    <source>
        <dbReference type="ARBA" id="ARBA00023125"/>
    </source>
</evidence>
<dbReference type="PROSITE" id="PS51900">
    <property type="entry name" value="CB"/>
    <property type="match status" value="1"/>
</dbReference>
<dbReference type="InterPro" id="IPR050090">
    <property type="entry name" value="Tyrosine_recombinase_XerCD"/>
</dbReference>
<feature type="active site" evidence="9">
    <location>
        <position position="281"/>
    </location>
</feature>
<evidence type="ECO:0000259" key="10">
    <source>
        <dbReference type="PROSITE" id="PS51898"/>
    </source>
</evidence>
<evidence type="ECO:0000256" key="5">
    <source>
        <dbReference type="ARBA" id="ARBA00022908"/>
    </source>
</evidence>
<keyword evidence="5 9" id="KW-0229">DNA integration</keyword>
<dbReference type="RefSeq" id="WP_006300963.1">
    <property type="nucleotide sequence ID" value="NZ_CM001022.1"/>
</dbReference>
<dbReference type="Pfam" id="PF02899">
    <property type="entry name" value="Phage_int_SAM_1"/>
    <property type="match status" value="1"/>
</dbReference>
<dbReference type="Gene3D" id="1.10.150.130">
    <property type="match status" value="1"/>
</dbReference>
<dbReference type="GO" id="GO:0009037">
    <property type="term" value="F:tyrosine-based site-specific recombinase activity"/>
    <property type="evidence" value="ECO:0007669"/>
    <property type="project" value="UniProtKB-UniRule"/>
</dbReference>
<feature type="active site" evidence="9">
    <location>
        <position position="258"/>
    </location>
</feature>
<dbReference type="PaxDb" id="584708-Apau_1339"/>
<evidence type="ECO:0000313" key="13">
    <source>
        <dbReference type="Proteomes" id="UP000005096"/>
    </source>
</evidence>
<dbReference type="Proteomes" id="UP000005096">
    <property type="component" value="Chromosome"/>
</dbReference>
<sequence length="308" mass="34518">MPHPGRLKTAAPSGGTSLCLPFESFLTYLALERGASEHTLRAYRSDLTHFEDFCARRGKPPCPPEENELTLFLRELQRQGLAASSVQRRAACLRSFLRFLQEQGEPAASREPLSLPDRPAPLPQILTEGEVGRLLETCDGSASLDLRDRALFELIYGCGLRASEACSLRLRDVDFTGGTLRVQGKGNKTRIVPLLGEVRKAVERYLAAGRGEAPGDPEALLLSRNRRPLRREDLWRIVRRRGVQAGIPSSRLHPHILRHSFATHLLRHGMDLRTLQSLLGHASLGTTEKYTHFDQELRDVYDRAHPRA</sequence>
<dbReference type="HAMAP" id="MF_01808">
    <property type="entry name" value="Recomb_XerC_XerD"/>
    <property type="match status" value="1"/>
</dbReference>
<dbReference type="InterPro" id="IPR004107">
    <property type="entry name" value="Integrase_SAM-like_N"/>
</dbReference>
<evidence type="ECO:0000256" key="9">
    <source>
        <dbReference type="HAMAP-Rule" id="MF_01808"/>
    </source>
</evidence>
<dbReference type="GO" id="GO:0005737">
    <property type="term" value="C:cytoplasm"/>
    <property type="evidence" value="ECO:0007669"/>
    <property type="project" value="UniProtKB-SubCell"/>
</dbReference>
<accession>E3CZ89</accession>
<evidence type="ECO:0000259" key="11">
    <source>
        <dbReference type="PROSITE" id="PS51900"/>
    </source>
</evidence>
<keyword evidence="4 9" id="KW-0159">Chromosome partition</keyword>
<dbReference type="Gene3D" id="1.10.443.10">
    <property type="entry name" value="Intergrase catalytic core"/>
    <property type="match status" value="1"/>
</dbReference>
<gene>
    <name evidence="9" type="primary">xerC</name>
    <name evidence="12" type="ORF">Apau_1339</name>
</gene>
<dbReference type="GO" id="GO:0003677">
    <property type="term" value="F:DNA binding"/>
    <property type="evidence" value="ECO:0007669"/>
    <property type="project" value="UniProtKB-UniRule"/>
</dbReference>
<comment type="subcellular location">
    <subcellularLocation>
        <location evidence="1 9">Cytoplasm</location>
    </subcellularLocation>
</comment>
<dbReference type="NCBIfam" id="NF040815">
    <property type="entry name" value="recomb_XerA_Arch"/>
    <property type="match status" value="1"/>
</dbReference>
<dbReference type="AlphaFoldDB" id="E3CZ89"/>
<feature type="active site" description="O-(3'-phospho-DNA)-tyrosine intermediate" evidence="9">
    <location>
        <position position="290"/>
    </location>
</feature>
<dbReference type="STRING" id="584708.Apau_1339"/>
<name>E3CZ89_9BACT</name>
<dbReference type="GO" id="GO:0006313">
    <property type="term" value="P:DNA transposition"/>
    <property type="evidence" value="ECO:0007669"/>
    <property type="project" value="UniProtKB-UniRule"/>
</dbReference>
<evidence type="ECO:0000256" key="8">
    <source>
        <dbReference type="ARBA" id="ARBA00023306"/>
    </source>
</evidence>
<feature type="active site" evidence="9">
    <location>
        <position position="161"/>
    </location>
</feature>
<dbReference type="HOGENOM" id="CLU_027562_9_0_0"/>
<keyword evidence="13" id="KW-1185">Reference proteome</keyword>
<dbReference type="Pfam" id="PF00589">
    <property type="entry name" value="Phage_integrase"/>
    <property type="match status" value="1"/>
</dbReference>
<evidence type="ECO:0000256" key="3">
    <source>
        <dbReference type="ARBA" id="ARBA00022618"/>
    </source>
</evidence>
<organism evidence="12 13">
    <name type="scientific">Aminomonas paucivorans DSM 12260</name>
    <dbReference type="NCBI Taxonomy" id="584708"/>
    <lineage>
        <taxon>Bacteria</taxon>
        <taxon>Thermotogati</taxon>
        <taxon>Synergistota</taxon>
        <taxon>Synergistia</taxon>
        <taxon>Synergistales</taxon>
        <taxon>Synergistaceae</taxon>
        <taxon>Aminomonas</taxon>
    </lineage>
</organism>
<protein>
    <recommendedName>
        <fullName evidence="9">Tyrosine recombinase XerC</fullName>
    </recommendedName>
</protein>
<evidence type="ECO:0000256" key="1">
    <source>
        <dbReference type="ARBA" id="ARBA00004496"/>
    </source>
</evidence>
<keyword evidence="3 9" id="KW-0132">Cell division</keyword>
<dbReference type="GO" id="GO:0007059">
    <property type="term" value="P:chromosome segregation"/>
    <property type="evidence" value="ECO:0007669"/>
    <property type="project" value="UniProtKB-UniRule"/>
</dbReference>
<comment type="subunit">
    <text evidence="9">Forms a cyclic heterotetrameric complex composed of two molecules of XerC and two molecules of XerD.</text>
</comment>
<keyword evidence="8 9" id="KW-0131">Cell cycle</keyword>
<keyword evidence="6 9" id="KW-0238">DNA-binding</keyword>